<keyword evidence="1" id="KW-0732">Signal</keyword>
<gene>
    <name evidence="2" type="ORF">COL8621_01329</name>
</gene>
<keyword evidence="3" id="KW-1185">Reference proteome</keyword>
<dbReference type="Pfam" id="PF11150">
    <property type="entry name" value="DUF2927"/>
    <property type="match status" value="1"/>
</dbReference>
<protein>
    <recommendedName>
        <fullName evidence="4">ATP-dependent transcriptional regulator</fullName>
    </recommendedName>
</protein>
<dbReference type="RefSeq" id="WP_093966461.1">
    <property type="nucleotide sequence ID" value="NZ_FXYE01000001.1"/>
</dbReference>
<dbReference type="PROSITE" id="PS51257">
    <property type="entry name" value="PROKAR_LIPOPROTEIN"/>
    <property type="match status" value="1"/>
</dbReference>
<accession>A0A238JWA6</accession>
<name>A0A238JWA6_9RHOB</name>
<feature type="chain" id="PRO_5012263419" description="ATP-dependent transcriptional regulator" evidence="1">
    <location>
        <begin position="18"/>
        <end position="454"/>
    </location>
</feature>
<organism evidence="2 3">
    <name type="scientific">Actibacterium lipolyticum</name>
    <dbReference type="NCBI Taxonomy" id="1524263"/>
    <lineage>
        <taxon>Bacteria</taxon>
        <taxon>Pseudomonadati</taxon>
        <taxon>Pseudomonadota</taxon>
        <taxon>Alphaproteobacteria</taxon>
        <taxon>Rhodobacterales</taxon>
        <taxon>Roseobacteraceae</taxon>
        <taxon>Actibacterium</taxon>
    </lineage>
</organism>
<dbReference type="OrthoDB" id="7823193at2"/>
<evidence type="ECO:0000313" key="3">
    <source>
        <dbReference type="Proteomes" id="UP000202922"/>
    </source>
</evidence>
<reference evidence="3" key="1">
    <citation type="submission" date="2017-05" db="EMBL/GenBank/DDBJ databases">
        <authorList>
            <person name="Rodrigo-Torres L."/>
            <person name="Arahal R. D."/>
            <person name="Lucena T."/>
        </authorList>
    </citation>
    <scope>NUCLEOTIDE SEQUENCE [LARGE SCALE GENOMIC DNA]</scope>
    <source>
        <strain evidence="3">CECT 8621</strain>
    </source>
</reference>
<dbReference type="AlphaFoldDB" id="A0A238JWA6"/>
<feature type="signal peptide" evidence="1">
    <location>
        <begin position="1"/>
        <end position="17"/>
    </location>
</feature>
<dbReference type="Proteomes" id="UP000202922">
    <property type="component" value="Unassembled WGS sequence"/>
</dbReference>
<sequence>MKLRLTLLACLVLGACAAPPTSDLPKRRAPAFDLPPMKTFERQQVTPPSRSNTEIAQDFMDLTFRMESGREVPQLTRFAEPVTVRVTAGAPASLGPDLAALMSRLRNEAGIDIRRVPTNAQANITIETLPRTQLQRLVPQAACFVVPRISSWAEYRRLRRSSAVDWTTLDSRETVAVFLPNDVSPQEVRDCLHEELAQALGPLNDLYRLPDSIFNDDNFHTVLTGFDMLILRMYYAPELRNGMTRDQVEARLPALLARLNPRGQRVSYSNVVPTPRSWIDAMETALGPGASNSRRRAAAQRALNIAQSQGIGGNRLAFTLFVLGRLSLPVDGEAALTAFLQAGNIYSETPETKVQEAHVAMHLAAFALSAGQPDAALTIINVHLPPVVASQNAALLATMLMIKAEALDLLQRPGEAQAVRLDSLGWARYGFGSDKEVRTRLTEIAVLSPGDQTQ</sequence>
<proteinExistence type="predicted"/>
<dbReference type="InterPro" id="IPR021323">
    <property type="entry name" value="DUF2927"/>
</dbReference>
<evidence type="ECO:0000313" key="2">
    <source>
        <dbReference type="EMBL" id="SMX34477.1"/>
    </source>
</evidence>
<evidence type="ECO:0000256" key="1">
    <source>
        <dbReference type="SAM" id="SignalP"/>
    </source>
</evidence>
<evidence type="ECO:0008006" key="4">
    <source>
        <dbReference type="Google" id="ProtNLM"/>
    </source>
</evidence>
<dbReference type="EMBL" id="FXYE01000001">
    <property type="protein sequence ID" value="SMX34477.1"/>
    <property type="molecule type" value="Genomic_DNA"/>
</dbReference>